<dbReference type="EMBL" id="DF973165">
    <property type="protein sequence ID" value="GAU16999.1"/>
    <property type="molecule type" value="Genomic_DNA"/>
</dbReference>
<evidence type="ECO:0000313" key="2">
    <source>
        <dbReference type="Proteomes" id="UP000242715"/>
    </source>
</evidence>
<dbReference type="Proteomes" id="UP000242715">
    <property type="component" value="Unassembled WGS sequence"/>
</dbReference>
<organism evidence="1 2">
    <name type="scientific">Trifolium subterraneum</name>
    <name type="common">Subterranean clover</name>
    <dbReference type="NCBI Taxonomy" id="3900"/>
    <lineage>
        <taxon>Eukaryota</taxon>
        <taxon>Viridiplantae</taxon>
        <taxon>Streptophyta</taxon>
        <taxon>Embryophyta</taxon>
        <taxon>Tracheophyta</taxon>
        <taxon>Spermatophyta</taxon>
        <taxon>Magnoliopsida</taxon>
        <taxon>eudicotyledons</taxon>
        <taxon>Gunneridae</taxon>
        <taxon>Pentapetalae</taxon>
        <taxon>rosids</taxon>
        <taxon>fabids</taxon>
        <taxon>Fabales</taxon>
        <taxon>Fabaceae</taxon>
        <taxon>Papilionoideae</taxon>
        <taxon>50 kb inversion clade</taxon>
        <taxon>NPAAA clade</taxon>
        <taxon>Hologalegina</taxon>
        <taxon>IRL clade</taxon>
        <taxon>Trifolieae</taxon>
        <taxon>Trifolium</taxon>
    </lineage>
</organism>
<keyword evidence="2" id="KW-1185">Reference proteome</keyword>
<accession>A0A2Z6M4S9</accession>
<name>A0A2Z6M4S9_TRISU</name>
<sequence>MRKNRREIDRERTGERSLLQGFPLLKKSHYSIHQVSKNLNMLPAIHVSFSPPRVSPSEYAPLIIELAN</sequence>
<proteinExistence type="predicted"/>
<gene>
    <name evidence="1" type="ORF">TSUD_37570</name>
</gene>
<dbReference type="AlphaFoldDB" id="A0A2Z6M4S9"/>
<protein>
    <submittedName>
        <fullName evidence="1">Uncharacterized protein</fullName>
    </submittedName>
</protein>
<reference evidence="2" key="1">
    <citation type="journal article" date="2017" name="Front. Plant Sci.">
        <title>Climate Clever Clovers: New Paradigm to Reduce the Environmental Footprint of Ruminants by Breeding Low Methanogenic Forages Utilizing Haplotype Variation.</title>
        <authorList>
            <person name="Kaur P."/>
            <person name="Appels R."/>
            <person name="Bayer P.E."/>
            <person name="Keeble-Gagnere G."/>
            <person name="Wang J."/>
            <person name="Hirakawa H."/>
            <person name="Shirasawa K."/>
            <person name="Vercoe P."/>
            <person name="Stefanova K."/>
            <person name="Durmic Z."/>
            <person name="Nichols P."/>
            <person name="Revell C."/>
            <person name="Isobe S.N."/>
            <person name="Edwards D."/>
            <person name="Erskine W."/>
        </authorList>
    </citation>
    <scope>NUCLEOTIDE SEQUENCE [LARGE SCALE GENOMIC DNA]</scope>
    <source>
        <strain evidence="2">cv. Daliak</strain>
    </source>
</reference>
<evidence type="ECO:0000313" key="1">
    <source>
        <dbReference type="EMBL" id="GAU16999.1"/>
    </source>
</evidence>